<evidence type="ECO:0000313" key="2">
    <source>
        <dbReference type="EMBL" id="MBE0398783.1"/>
    </source>
</evidence>
<sequence>MFTFDKPKKENAVPPAGGGGGGGIDVGQLKQVFEEAAQKSMEVSKAKTEGNTEVDTAKSARPNN</sequence>
<organism evidence="2 3">
    <name type="scientific">Halomonas casei</name>
    <dbReference type="NCBI Taxonomy" id="2742613"/>
    <lineage>
        <taxon>Bacteria</taxon>
        <taxon>Pseudomonadati</taxon>
        <taxon>Pseudomonadota</taxon>
        <taxon>Gammaproteobacteria</taxon>
        <taxon>Oceanospirillales</taxon>
        <taxon>Halomonadaceae</taxon>
        <taxon>Halomonas</taxon>
    </lineage>
</organism>
<feature type="compositionally biased region" description="Basic and acidic residues" evidence="1">
    <location>
        <begin position="32"/>
        <end position="58"/>
    </location>
</feature>
<feature type="compositionally biased region" description="Gly residues" evidence="1">
    <location>
        <begin position="16"/>
        <end position="25"/>
    </location>
</feature>
<evidence type="ECO:0000313" key="3">
    <source>
        <dbReference type="Proteomes" id="UP001645039"/>
    </source>
</evidence>
<dbReference type="RefSeq" id="WP_192535780.1">
    <property type="nucleotide sequence ID" value="NZ_RRZD01000001.1"/>
</dbReference>
<dbReference type="Proteomes" id="UP001645039">
    <property type="component" value="Unassembled WGS sequence"/>
</dbReference>
<accession>A0ABR9EX35</accession>
<protein>
    <submittedName>
        <fullName evidence="2">Uncharacterized protein</fullName>
    </submittedName>
</protein>
<evidence type="ECO:0000256" key="1">
    <source>
        <dbReference type="SAM" id="MobiDB-lite"/>
    </source>
</evidence>
<comment type="caution">
    <text evidence="2">The sequence shown here is derived from an EMBL/GenBank/DDBJ whole genome shotgun (WGS) entry which is preliminary data.</text>
</comment>
<reference evidence="2 3" key="1">
    <citation type="submission" date="2020-07" db="EMBL/GenBank/DDBJ databases">
        <title>Halophilic bacteria isolated from french cheeses.</title>
        <authorList>
            <person name="Kothe C.I."/>
            <person name="Farah-Kraiem B."/>
            <person name="Renault P."/>
            <person name="Dridi B."/>
        </authorList>
    </citation>
    <scope>NUCLEOTIDE SEQUENCE [LARGE SCALE GENOMIC DNA]</scope>
    <source>
        <strain evidence="2 3">FME1</strain>
    </source>
</reference>
<proteinExistence type="predicted"/>
<dbReference type="EMBL" id="RRZD01000001">
    <property type="protein sequence ID" value="MBE0398783.1"/>
    <property type="molecule type" value="Genomic_DNA"/>
</dbReference>
<name>A0ABR9EX35_9GAMM</name>
<gene>
    <name evidence="2" type="ORF">EI168_01490</name>
</gene>
<keyword evidence="3" id="KW-1185">Reference proteome</keyword>
<feature type="compositionally biased region" description="Basic and acidic residues" evidence="1">
    <location>
        <begin position="1"/>
        <end position="11"/>
    </location>
</feature>
<feature type="region of interest" description="Disordered" evidence="1">
    <location>
        <begin position="1"/>
        <end position="64"/>
    </location>
</feature>